<gene>
    <name evidence="2" type="ORF">H4683_002557</name>
</gene>
<accession>A0A927RFF5</accession>
<name>A0A927RFF5_9BACL</name>
<dbReference type="Proteomes" id="UP000658225">
    <property type="component" value="Unassembled WGS sequence"/>
</dbReference>
<organism evidence="2 3">
    <name type="scientific">Sporosarcina limicola</name>
    <dbReference type="NCBI Taxonomy" id="34101"/>
    <lineage>
        <taxon>Bacteria</taxon>
        <taxon>Bacillati</taxon>
        <taxon>Bacillota</taxon>
        <taxon>Bacilli</taxon>
        <taxon>Bacillales</taxon>
        <taxon>Caryophanaceae</taxon>
        <taxon>Sporosarcina</taxon>
    </lineage>
</organism>
<evidence type="ECO:0000256" key="1">
    <source>
        <dbReference type="SAM" id="SignalP"/>
    </source>
</evidence>
<dbReference type="EMBL" id="JADBEL010000013">
    <property type="protein sequence ID" value="MBE1555452.1"/>
    <property type="molecule type" value="Genomic_DNA"/>
</dbReference>
<evidence type="ECO:0000313" key="2">
    <source>
        <dbReference type="EMBL" id="MBE1555452.1"/>
    </source>
</evidence>
<keyword evidence="3" id="KW-1185">Reference proteome</keyword>
<comment type="caution">
    <text evidence="2">The sequence shown here is derived from an EMBL/GenBank/DDBJ whole genome shotgun (WGS) entry which is preliminary data.</text>
</comment>
<feature type="chain" id="PRO_5037725678" evidence="1">
    <location>
        <begin position="26"/>
        <end position="82"/>
    </location>
</feature>
<reference evidence="2" key="1">
    <citation type="submission" date="2020-10" db="EMBL/GenBank/DDBJ databases">
        <title>Genomic Encyclopedia of Type Strains, Phase IV (KMG-IV): sequencing the most valuable type-strain genomes for metagenomic binning, comparative biology and taxonomic classification.</title>
        <authorList>
            <person name="Goeker M."/>
        </authorList>
    </citation>
    <scope>NUCLEOTIDE SEQUENCE</scope>
    <source>
        <strain evidence="2">DSM 13886</strain>
    </source>
</reference>
<dbReference type="AlphaFoldDB" id="A0A927RFF5"/>
<sequence>MVFKRLLFVLLLGFSLLSFSTLSQAAESTHSHDEEVTHNHAVGTVHVMKFKLMRLNLGMIPTPNNWLHAYNDLHEHTDFSRG</sequence>
<feature type="signal peptide" evidence="1">
    <location>
        <begin position="1"/>
        <end position="25"/>
    </location>
</feature>
<proteinExistence type="predicted"/>
<keyword evidence="1" id="KW-0732">Signal</keyword>
<protein>
    <submittedName>
        <fullName evidence="2">Uncharacterized protein</fullName>
    </submittedName>
</protein>
<evidence type="ECO:0000313" key="3">
    <source>
        <dbReference type="Proteomes" id="UP000658225"/>
    </source>
</evidence>